<dbReference type="InterPro" id="IPR018022">
    <property type="entry name" value="IPT"/>
</dbReference>
<evidence type="ECO:0000256" key="4">
    <source>
        <dbReference type="ARBA" id="ARBA00022840"/>
    </source>
</evidence>
<keyword evidence="5" id="KW-0963">Cytoplasm</keyword>
<dbReference type="RefSeq" id="XP_018039863.1">
    <property type="nucleotide sequence ID" value="XM_018173928.1"/>
</dbReference>
<evidence type="ECO:0000256" key="2">
    <source>
        <dbReference type="ARBA" id="ARBA00022679"/>
    </source>
</evidence>
<keyword evidence="10" id="KW-1185">Reference proteome</keyword>
<protein>
    <recommendedName>
        <fullName evidence="5 6">tRNA dimethylallyltransferase</fullName>
        <ecNumber evidence="5 6">2.5.1.75</ecNumber>
    </recommendedName>
</protein>
<dbReference type="EMBL" id="KV441549">
    <property type="protein sequence ID" value="OAG09498.1"/>
    <property type="molecule type" value="Genomic_DNA"/>
</dbReference>
<dbReference type="GO" id="GO:0006400">
    <property type="term" value="P:tRNA modification"/>
    <property type="evidence" value="ECO:0007669"/>
    <property type="project" value="TreeGrafter"/>
</dbReference>
<dbReference type="PANTHER" id="PTHR11088:SF89">
    <property type="entry name" value="TRNA DIMETHYLALLYLTRANSFERASE"/>
    <property type="match status" value="1"/>
</dbReference>
<dbReference type="Gene3D" id="3.40.50.300">
    <property type="entry name" value="P-loop containing nucleotide triphosphate hydrolases"/>
    <property type="match status" value="1"/>
</dbReference>
<keyword evidence="5 6" id="KW-0819">tRNA processing</keyword>
<evidence type="ECO:0000313" key="9">
    <source>
        <dbReference type="EMBL" id="OAG09498.1"/>
    </source>
</evidence>
<dbReference type="SUPFAM" id="SSF57667">
    <property type="entry name" value="beta-beta-alpha zinc fingers"/>
    <property type="match status" value="1"/>
</dbReference>
<evidence type="ECO:0000256" key="3">
    <source>
        <dbReference type="ARBA" id="ARBA00022741"/>
    </source>
</evidence>
<dbReference type="InterPro" id="IPR030666">
    <property type="entry name" value="IPP_transferase_euk"/>
</dbReference>
<dbReference type="PANTHER" id="PTHR11088">
    <property type="entry name" value="TRNA DIMETHYLALLYLTRANSFERASE"/>
    <property type="match status" value="1"/>
</dbReference>
<evidence type="ECO:0000259" key="8">
    <source>
        <dbReference type="PROSITE" id="PS00028"/>
    </source>
</evidence>
<sequence>MAVTPPSKPLVAIVGATGTGKSDLAVELAKRFNGEVINGDAMQLYRGLPVITNKITTEEMRGVPHHLLGKIGLEEETWTVGKFVANALGVIDEIRSRGKLPILVGGTHYYTQSLLFKDALAEEPKLKIEDDQSERDPILDKPTEVLLDKLREVDPVMVDRFHPNERRKIQRLLEIYLKTGKPASQIYAEQQSKKQLSKTDASDAASLRFPTLLFWMHASKDVLTARLDSRVDKMIEKGLLSEVEMLHNFRTEYKIHTGQEIDETRGIWVSIGCKEFSDYQYALCDGSYSDAALAKLKQAAYEKTQAATRQYAKRQIRWISIKLLNALLAAGQGGNTFLIDLPDVSKWDVAAVQPSSDITEKFLLGQPLPDPATLSEAARDMLNPRRDYDLSQRPDLWGKRECEACGKSYFNSNDWILHLKSRSHRHAVNAKKKKTNSQPNKTRDSTVVLEDMADVFESSMATFPIES</sequence>
<comment type="function">
    <text evidence="5">Catalyzes the transfer of a dimethylallyl group onto the adenine at position 37.</text>
</comment>
<dbReference type="InterPro" id="IPR013087">
    <property type="entry name" value="Znf_C2H2_type"/>
</dbReference>
<dbReference type="HAMAP" id="MF_00185">
    <property type="entry name" value="IPP_trans"/>
    <property type="match status" value="1"/>
</dbReference>
<dbReference type="EC" id="2.5.1.75" evidence="5 6"/>
<dbReference type="InterPro" id="IPR027417">
    <property type="entry name" value="P-loop_NTPase"/>
</dbReference>
<name>A0A177CRA4_9PLEO</name>
<evidence type="ECO:0000313" key="10">
    <source>
        <dbReference type="Proteomes" id="UP000077069"/>
    </source>
</evidence>
<evidence type="ECO:0000256" key="7">
    <source>
        <dbReference type="RuleBase" id="RU003785"/>
    </source>
</evidence>
<dbReference type="GO" id="GO:0005739">
    <property type="term" value="C:mitochondrion"/>
    <property type="evidence" value="ECO:0007669"/>
    <property type="project" value="TreeGrafter"/>
</dbReference>
<dbReference type="OrthoDB" id="775260at2759"/>
<dbReference type="Gene3D" id="1.10.20.140">
    <property type="match status" value="1"/>
</dbReference>
<dbReference type="GO" id="GO:0052381">
    <property type="term" value="F:tRNA dimethylallyltransferase activity"/>
    <property type="evidence" value="ECO:0007669"/>
    <property type="project" value="UniProtKB-UniRule"/>
</dbReference>
<dbReference type="InterPro" id="IPR036236">
    <property type="entry name" value="Znf_C2H2_sf"/>
</dbReference>
<dbReference type="FunCoup" id="A0A177CRA4">
    <property type="interactions" value="973"/>
</dbReference>
<keyword evidence="4 5" id="KW-0067">ATP-binding</keyword>
<dbReference type="GO" id="GO:0005524">
    <property type="term" value="F:ATP binding"/>
    <property type="evidence" value="ECO:0007669"/>
    <property type="project" value="UniProtKB-UniRule"/>
</dbReference>
<comment type="catalytic activity">
    <reaction evidence="5 6">
        <text>adenosine(37) in tRNA + dimethylallyl diphosphate = N(6)-dimethylallyladenosine(37) in tRNA + diphosphate</text>
        <dbReference type="Rhea" id="RHEA:26482"/>
        <dbReference type="Rhea" id="RHEA-COMP:10162"/>
        <dbReference type="Rhea" id="RHEA-COMP:10375"/>
        <dbReference type="ChEBI" id="CHEBI:33019"/>
        <dbReference type="ChEBI" id="CHEBI:57623"/>
        <dbReference type="ChEBI" id="CHEBI:74411"/>
        <dbReference type="ChEBI" id="CHEBI:74415"/>
        <dbReference type="EC" id="2.5.1.75"/>
    </reaction>
</comment>
<reference evidence="9 10" key="1">
    <citation type="submission" date="2016-05" db="EMBL/GenBank/DDBJ databases">
        <title>Comparative analysis of secretome profiles of manganese(II)-oxidizing ascomycete fungi.</title>
        <authorList>
            <consortium name="DOE Joint Genome Institute"/>
            <person name="Zeiner C.A."/>
            <person name="Purvine S.O."/>
            <person name="Zink E.M."/>
            <person name="Wu S."/>
            <person name="Pasa-Tolic L."/>
            <person name="Chaput D.L."/>
            <person name="Haridas S."/>
            <person name="Grigoriev I.V."/>
            <person name="Santelli C.M."/>
            <person name="Hansel C.M."/>
        </authorList>
    </citation>
    <scope>NUCLEOTIDE SEQUENCE [LARGE SCALE GENOMIC DNA]</scope>
    <source>
        <strain evidence="9 10">AP3s5-JAC2a</strain>
    </source>
</reference>
<gene>
    <name evidence="9" type="ORF">CC84DRAFT_1081374</name>
</gene>
<evidence type="ECO:0000256" key="1">
    <source>
        <dbReference type="ARBA" id="ARBA00005842"/>
    </source>
</evidence>
<feature type="domain" description="C2H2-type" evidence="8">
    <location>
        <begin position="402"/>
        <end position="424"/>
    </location>
</feature>
<dbReference type="Pfam" id="PF01715">
    <property type="entry name" value="IPPT"/>
    <property type="match status" value="1"/>
</dbReference>
<dbReference type="PROSITE" id="PS00028">
    <property type="entry name" value="ZINC_FINGER_C2H2_1"/>
    <property type="match status" value="1"/>
</dbReference>
<organism evidence="9 10">
    <name type="scientific">Paraphaeosphaeria sporulosa</name>
    <dbReference type="NCBI Taxonomy" id="1460663"/>
    <lineage>
        <taxon>Eukaryota</taxon>
        <taxon>Fungi</taxon>
        <taxon>Dikarya</taxon>
        <taxon>Ascomycota</taxon>
        <taxon>Pezizomycotina</taxon>
        <taxon>Dothideomycetes</taxon>
        <taxon>Pleosporomycetidae</taxon>
        <taxon>Pleosporales</taxon>
        <taxon>Massarineae</taxon>
        <taxon>Didymosphaeriaceae</taxon>
        <taxon>Paraphaeosphaeria</taxon>
    </lineage>
</organism>
<evidence type="ECO:0000256" key="5">
    <source>
        <dbReference type="PIRNR" id="PIRNR039110"/>
    </source>
</evidence>
<accession>A0A177CRA4</accession>
<dbReference type="GeneID" id="28757414"/>
<dbReference type="NCBIfam" id="TIGR00174">
    <property type="entry name" value="miaA"/>
    <property type="match status" value="1"/>
</dbReference>
<dbReference type="InParanoid" id="A0A177CRA4"/>
<keyword evidence="2 5" id="KW-0808">Transferase</keyword>
<dbReference type="Gene3D" id="3.30.160.60">
    <property type="entry name" value="Classic Zinc Finger"/>
    <property type="match status" value="1"/>
</dbReference>
<dbReference type="AlphaFoldDB" id="A0A177CRA4"/>
<dbReference type="PIRSF" id="PIRSF039110">
    <property type="entry name" value="IPP_transferase"/>
    <property type="match status" value="1"/>
</dbReference>
<dbReference type="SUPFAM" id="SSF52540">
    <property type="entry name" value="P-loop containing nucleoside triphosphate hydrolases"/>
    <property type="match status" value="2"/>
</dbReference>
<keyword evidence="3 5" id="KW-0547">Nucleotide-binding</keyword>
<dbReference type="Proteomes" id="UP000077069">
    <property type="component" value="Unassembled WGS sequence"/>
</dbReference>
<dbReference type="STRING" id="1460663.A0A177CRA4"/>
<proteinExistence type="inferred from homology"/>
<evidence type="ECO:0000256" key="6">
    <source>
        <dbReference type="RuleBase" id="RU003783"/>
    </source>
</evidence>
<comment type="similarity">
    <text evidence="1 5 7">Belongs to the IPP transferase family.</text>
</comment>
<dbReference type="InterPro" id="IPR039657">
    <property type="entry name" value="Dimethylallyltransferase"/>
</dbReference>